<accession>A0A2K3E1D5</accession>
<gene>
    <name evidence="1" type="ORF">CHLRE_02g094426v5</name>
</gene>
<proteinExistence type="predicted"/>
<reference evidence="1 2" key="1">
    <citation type="journal article" date="2007" name="Science">
        <title>The Chlamydomonas genome reveals the evolution of key animal and plant functions.</title>
        <authorList>
            <person name="Merchant S.S."/>
            <person name="Prochnik S.E."/>
            <person name="Vallon O."/>
            <person name="Harris E.H."/>
            <person name="Karpowicz S.J."/>
            <person name="Witman G.B."/>
            <person name="Terry A."/>
            <person name="Salamov A."/>
            <person name="Fritz-Laylin L.K."/>
            <person name="Marechal-Drouard L."/>
            <person name="Marshall W.F."/>
            <person name="Qu L.H."/>
            <person name="Nelson D.R."/>
            <person name="Sanderfoot A.A."/>
            <person name="Spalding M.H."/>
            <person name="Kapitonov V.V."/>
            <person name="Ren Q."/>
            <person name="Ferris P."/>
            <person name="Lindquist E."/>
            <person name="Shapiro H."/>
            <person name="Lucas S.M."/>
            <person name="Grimwood J."/>
            <person name="Schmutz J."/>
            <person name="Cardol P."/>
            <person name="Cerutti H."/>
            <person name="Chanfreau G."/>
            <person name="Chen C.L."/>
            <person name="Cognat V."/>
            <person name="Croft M.T."/>
            <person name="Dent R."/>
            <person name="Dutcher S."/>
            <person name="Fernandez E."/>
            <person name="Fukuzawa H."/>
            <person name="Gonzalez-Ballester D."/>
            <person name="Gonzalez-Halphen D."/>
            <person name="Hallmann A."/>
            <person name="Hanikenne M."/>
            <person name="Hippler M."/>
            <person name="Inwood W."/>
            <person name="Jabbari K."/>
            <person name="Kalanon M."/>
            <person name="Kuras R."/>
            <person name="Lefebvre P.A."/>
            <person name="Lemaire S.D."/>
            <person name="Lobanov A.V."/>
            <person name="Lohr M."/>
            <person name="Manuell A."/>
            <person name="Meier I."/>
            <person name="Mets L."/>
            <person name="Mittag M."/>
            <person name="Mittelmeier T."/>
            <person name="Moroney J.V."/>
            <person name="Moseley J."/>
            <person name="Napoli C."/>
            <person name="Nedelcu A.M."/>
            <person name="Niyogi K."/>
            <person name="Novoselov S.V."/>
            <person name="Paulsen I.T."/>
            <person name="Pazour G."/>
            <person name="Purton S."/>
            <person name="Ral J.P."/>
            <person name="Riano-Pachon D.M."/>
            <person name="Riekhof W."/>
            <person name="Rymarquis L."/>
            <person name="Schroda M."/>
            <person name="Stern D."/>
            <person name="Umen J."/>
            <person name="Willows R."/>
            <person name="Wilson N."/>
            <person name="Zimmer S.L."/>
            <person name="Allmer J."/>
            <person name="Balk J."/>
            <person name="Bisova K."/>
            <person name="Chen C.J."/>
            <person name="Elias M."/>
            <person name="Gendler K."/>
            <person name="Hauser C."/>
            <person name="Lamb M.R."/>
            <person name="Ledford H."/>
            <person name="Long J.C."/>
            <person name="Minagawa J."/>
            <person name="Page M.D."/>
            <person name="Pan J."/>
            <person name="Pootakham W."/>
            <person name="Roje S."/>
            <person name="Rose A."/>
            <person name="Stahlberg E."/>
            <person name="Terauchi A.M."/>
            <person name="Yang P."/>
            <person name="Ball S."/>
            <person name="Bowler C."/>
            <person name="Dieckmann C.L."/>
            <person name="Gladyshev V.N."/>
            <person name="Green P."/>
            <person name="Jorgensen R."/>
            <person name="Mayfield S."/>
            <person name="Mueller-Roeber B."/>
            <person name="Rajamani S."/>
            <person name="Sayre R.T."/>
            <person name="Brokstein P."/>
            <person name="Dubchak I."/>
            <person name="Goodstein D."/>
            <person name="Hornick L."/>
            <person name="Huang Y.W."/>
            <person name="Jhaveri J."/>
            <person name="Luo Y."/>
            <person name="Martinez D."/>
            <person name="Ngau W.C."/>
            <person name="Otillar B."/>
            <person name="Poliakov A."/>
            <person name="Porter A."/>
            <person name="Szajkowski L."/>
            <person name="Werner G."/>
            <person name="Zhou K."/>
            <person name="Grigoriev I.V."/>
            <person name="Rokhsar D.S."/>
            <person name="Grossman A.R."/>
        </authorList>
    </citation>
    <scope>NUCLEOTIDE SEQUENCE [LARGE SCALE GENOMIC DNA]</scope>
    <source>
        <strain evidence="2">CC-503</strain>
    </source>
</reference>
<name>A0A2K3E1D5_CHLRE</name>
<dbReference type="AlphaFoldDB" id="A0A2K3E1D5"/>
<organism evidence="1 2">
    <name type="scientific">Chlamydomonas reinhardtii</name>
    <name type="common">Chlamydomonas smithii</name>
    <dbReference type="NCBI Taxonomy" id="3055"/>
    <lineage>
        <taxon>Eukaryota</taxon>
        <taxon>Viridiplantae</taxon>
        <taxon>Chlorophyta</taxon>
        <taxon>core chlorophytes</taxon>
        <taxon>Chlorophyceae</taxon>
        <taxon>CS clade</taxon>
        <taxon>Chlamydomonadales</taxon>
        <taxon>Chlamydomonadaceae</taxon>
        <taxon>Chlamydomonas</taxon>
    </lineage>
</organism>
<dbReference type="KEGG" id="cre:CHLRE_02g094426v5"/>
<keyword evidence="2" id="KW-1185">Reference proteome</keyword>
<evidence type="ECO:0000313" key="2">
    <source>
        <dbReference type="Proteomes" id="UP000006906"/>
    </source>
</evidence>
<evidence type="ECO:0000313" key="1">
    <source>
        <dbReference type="EMBL" id="PNW86630.1"/>
    </source>
</evidence>
<sequence length="59" mass="6351">MALTGTQAAVHIALARQPQLWARLQPLLAVTHEGTNGTKEAGRLQRLCVVPGPKKDLQP</sequence>
<dbReference type="Gramene" id="PNW86630">
    <property type="protein sequence ID" value="PNW86630"/>
    <property type="gene ID" value="CHLRE_02g094426v5"/>
</dbReference>
<dbReference type="InParanoid" id="A0A2K3E1D5"/>
<dbReference type="EMBL" id="CM008963">
    <property type="protein sequence ID" value="PNW86630.1"/>
    <property type="molecule type" value="Genomic_DNA"/>
</dbReference>
<dbReference type="GeneID" id="66052335"/>
<dbReference type="Proteomes" id="UP000006906">
    <property type="component" value="Chromosome 2"/>
</dbReference>
<protein>
    <submittedName>
        <fullName evidence="1">Uncharacterized protein</fullName>
    </submittedName>
</protein>
<dbReference type="RefSeq" id="XP_042927123.1">
    <property type="nucleotide sequence ID" value="XM_043059489.1"/>
</dbReference>